<dbReference type="FunCoup" id="A0A1S2ZE85">
    <property type="interactions" value="1"/>
</dbReference>
<feature type="signal peptide" evidence="2">
    <location>
        <begin position="1"/>
        <end position="36"/>
    </location>
</feature>
<keyword evidence="2" id="KW-0732">Signal</keyword>
<feature type="transmembrane region" description="Helical" evidence="1">
    <location>
        <begin position="204"/>
        <end position="229"/>
    </location>
</feature>
<gene>
    <name evidence="4" type="primary">LOC103108990</name>
</gene>
<dbReference type="RefSeq" id="XP_007518054.3">
    <property type="nucleotide sequence ID" value="XM_007517992.3"/>
</dbReference>
<evidence type="ECO:0000256" key="2">
    <source>
        <dbReference type="SAM" id="SignalP"/>
    </source>
</evidence>
<dbReference type="PANTHER" id="PTHR15446:SF2">
    <property type="entry name" value="UROPLAKIN-3B-LIKE PROTEIN 1-RELATED"/>
    <property type="match status" value="1"/>
</dbReference>
<feature type="chain" id="PRO_5046213784" evidence="2">
    <location>
        <begin position="37"/>
        <end position="263"/>
    </location>
</feature>
<proteinExistence type="predicted"/>
<dbReference type="GeneID" id="103108990"/>
<dbReference type="eggNOG" id="ENOG502S22J">
    <property type="taxonomic scope" value="Eukaryota"/>
</dbReference>
<evidence type="ECO:0000256" key="1">
    <source>
        <dbReference type="SAM" id="Phobius"/>
    </source>
</evidence>
<dbReference type="InParanoid" id="A0A1S2ZE85"/>
<organism evidence="3 4">
    <name type="scientific">Erinaceus europaeus</name>
    <name type="common">Western European hedgehog</name>
    <dbReference type="NCBI Taxonomy" id="9365"/>
    <lineage>
        <taxon>Eukaryota</taxon>
        <taxon>Metazoa</taxon>
        <taxon>Chordata</taxon>
        <taxon>Craniata</taxon>
        <taxon>Vertebrata</taxon>
        <taxon>Euteleostomi</taxon>
        <taxon>Mammalia</taxon>
        <taxon>Eutheria</taxon>
        <taxon>Laurasiatheria</taxon>
        <taxon>Eulipotyphla</taxon>
        <taxon>Erinaceidae</taxon>
        <taxon>Erinaceinae</taxon>
        <taxon>Erinaceus</taxon>
    </lineage>
</organism>
<keyword evidence="1" id="KW-0812">Transmembrane</keyword>
<evidence type="ECO:0000313" key="4">
    <source>
        <dbReference type="RefSeq" id="XP_007518054.3"/>
    </source>
</evidence>
<dbReference type="InterPro" id="IPR024831">
    <property type="entry name" value="Uroplakin-3"/>
</dbReference>
<dbReference type="PANTHER" id="PTHR15446">
    <property type="entry name" value="UROPLAKIN III"/>
    <property type="match status" value="1"/>
</dbReference>
<dbReference type="Proteomes" id="UP001652624">
    <property type="component" value="Chromosome 15"/>
</dbReference>
<keyword evidence="3" id="KW-1185">Reference proteome</keyword>
<sequence length="263" mass="28547">MDGHWAPGLAMGLSRGQWCLLVTLLVLLTCLQLGTGLERIPYVPQLASTALEGRLTQSTFTLEQPGGQFAHLNISDLDPIWLVVANSRAAPNFTAPPKAEGSPVPAELPRSGYYLTLRANRALYLNPLDGRQLRLLRVGNDTGCLWTHRSCNHPLPDPGPYRVKFLVMSDGGPVAETEWSEEIDLQRAQSLQAAARSHSPNSEVIITALSVLLAVLAAALLTLLVYTCFTTCRNTPISGPGDPMQVRRYNTHHMFSPPASGSS</sequence>
<evidence type="ECO:0000313" key="3">
    <source>
        <dbReference type="Proteomes" id="UP001652624"/>
    </source>
</evidence>
<name>A0A1S2ZE85_ERIEU</name>
<dbReference type="OrthoDB" id="9662948at2759"/>
<accession>A0A1S2ZE85</accession>
<dbReference type="AlphaFoldDB" id="A0A1S2ZE85"/>
<keyword evidence="1" id="KW-1133">Transmembrane helix</keyword>
<protein>
    <submittedName>
        <fullName evidence="4">Uroplakin-3b-like protein 1 isoform X1</fullName>
    </submittedName>
</protein>
<reference evidence="4" key="1">
    <citation type="submission" date="2025-08" db="UniProtKB">
        <authorList>
            <consortium name="RefSeq"/>
        </authorList>
    </citation>
    <scope>IDENTIFICATION</scope>
</reference>
<dbReference type="GO" id="GO:0016020">
    <property type="term" value="C:membrane"/>
    <property type="evidence" value="ECO:0007669"/>
    <property type="project" value="TreeGrafter"/>
</dbReference>
<keyword evidence="1" id="KW-0472">Membrane</keyword>